<evidence type="ECO:0000313" key="2">
    <source>
        <dbReference type="EMBL" id="OUD12087.1"/>
    </source>
</evidence>
<dbReference type="Pfam" id="PF10047">
    <property type="entry name" value="DUF2281"/>
    <property type="match status" value="1"/>
</dbReference>
<reference evidence="2 3" key="1">
    <citation type="submission" date="2016-12" db="EMBL/GenBank/DDBJ databases">
        <title>Thioflexothrix psekupsii D3 genome sequencing and assembly.</title>
        <authorList>
            <person name="Fomenkov A."/>
            <person name="Vincze T."/>
            <person name="Grabovich M."/>
            <person name="Anton B.P."/>
            <person name="Dubinina G."/>
            <person name="Orlova M."/>
            <person name="Belousova E."/>
            <person name="Roberts R.J."/>
        </authorList>
    </citation>
    <scope>NUCLEOTIDE SEQUENCE [LARGE SCALE GENOMIC DNA]</scope>
    <source>
        <strain evidence="2">D3</strain>
    </source>
</reference>
<comment type="caution">
    <text evidence="2">The sequence shown here is derived from an EMBL/GenBank/DDBJ whole genome shotgun (WGS) entry which is preliminary data.</text>
</comment>
<evidence type="ECO:0000313" key="3">
    <source>
        <dbReference type="Proteomes" id="UP000194798"/>
    </source>
</evidence>
<dbReference type="Proteomes" id="UP000194798">
    <property type="component" value="Unassembled WGS sequence"/>
</dbReference>
<keyword evidence="3" id="KW-1185">Reference proteome</keyword>
<feature type="domain" description="DUF2281" evidence="1">
    <location>
        <begin position="10"/>
        <end position="43"/>
    </location>
</feature>
<accession>A0A251X570</accession>
<evidence type="ECO:0000259" key="1">
    <source>
        <dbReference type="Pfam" id="PF10047"/>
    </source>
</evidence>
<name>A0A251X570_9GAMM</name>
<dbReference type="EMBL" id="MSLT01000023">
    <property type="protein sequence ID" value="OUD12087.1"/>
    <property type="molecule type" value="Genomic_DNA"/>
</dbReference>
<sequence>MSDLDLIAQIDKKIQQLPSNALPEVENYVCFLLEKYQRITSRTVRKSAEEITEADIDAVCGIYRAERSVTLEQMEAAIVQGAWRGCD</sequence>
<dbReference type="RefSeq" id="WP_086489001.1">
    <property type="nucleotide sequence ID" value="NZ_MSLT01000023.1"/>
</dbReference>
<dbReference type="AlphaFoldDB" id="A0A251X570"/>
<proteinExistence type="predicted"/>
<gene>
    <name evidence="2" type="ORF">TPSD3_13225</name>
</gene>
<organism evidence="2 3">
    <name type="scientific">Thioflexithrix psekupsensis</name>
    <dbReference type="NCBI Taxonomy" id="1570016"/>
    <lineage>
        <taxon>Bacteria</taxon>
        <taxon>Pseudomonadati</taxon>
        <taxon>Pseudomonadota</taxon>
        <taxon>Gammaproteobacteria</taxon>
        <taxon>Thiotrichales</taxon>
        <taxon>Thioflexithrix</taxon>
    </lineage>
</organism>
<dbReference type="InterPro" id="IPR018739">
    <property type="entry name" value="DUF2281"/>
</dbReference>
<protein>
    <recommendedName>
        <fullName evidence="1">DUF2281 domain-containing protein</fullName>
    </recommendedName>
</protein>